<dbReference type="AlphaFoldDB" id="A0A9P7UH54"/>
<dbReference type="Proteomes" id="UP000699042">
    <property type="component" value="Unassembled WGS sequence"/>
</dbReference>
<keyword evidence="3" id="KW-1185">Reference proteome</keyword>
<protein>
    <submittedName>
        <fullName evidence="2">Uncharacterized protein</fullName>
    </submittedName>
</protein>
<proteinExistence type="predicted"/>
<organism evidence="2 3">
    <name type="scientific">Colletotrichum scovillei</name>
    <dbReference type="NCBI Taxonomy" id="1209932"/>
    <lineage>
        <taxon>Eukaryota</taxon>
        <taxon>Fungi</taxon>
        <taxon>Dikarya</taxon>
        <taxon>Ascomycota</taxon>
        <taxon>Pezizomycotina</taxon>
        <taxon>Sordariomycetes</taxon>
        <taxon>Hypocreomycetidae</taxon>
        <taxon>Glomerellales</taxon>
        <taxon>Glomerellaceae</taxon>
        <taxon>Colletotrichum</taxon>
        <taxon>Colletotrichum acutatum species complex</taxon>
    </lineage>
</organism>
<evidence type="ECO:0000313" key="2">
    <source>
        <dbReference type="EMBL" id="KAG7056184.1"/>
    </source>
</evidence>
<comment type="caution">
    <text evidence="2">The sequence shown here is derived from an EMBL/GenBank/DDBJ whole genome shotgun (WGS) entry which is preliminary data.</text>
</comment>
<reference evidence="2" key="1">
    <citation type="submission" date="2021-05" db="EMBL/GenBank/DDBJ databases">
        <title>Comparative genomics of three Colletotrichum scovillei strains and genetic complementation revealed genes involved fungal growth and virulence on chili pepper.</title>
        <authorList>
            <person name="Hsieh D.-K."/>
            <person name="Chuang S.-C."/>
            <person name="Chen C.-Y."/>
            <person name="Chao Y.-T."/>
            <person name="Lu M.-Y.J."/>
            <person name="Lee M.-H."/>
            <person name="Shih M.-C."/>
        </authorList>
    </citation>
    <scope>NUCLEOTIDE SEQUENCE</scope>
    <source>
        <strain evidence="2">Coll-153</strain>
    </source>
</reference>
<gene>
    <name evidence="2" type="ORF">JMJ77_008633</name>
</gene>
<name>A0A9P7UH54_9PEZI</name>
<feature type="region of interest" description="Disordered" evidence="1">
    <location>
        <begin position="69"/>
        <end position="91"/>
    </location>
</feature>
<accession>A0A9P7UH54</accession>
<dbReference type="EMBL" id="JAESDN010000002">
    <property type="protein sequence ID" value="KAG7056184.1"/>
    <property type="molecule type" value="Genomic_DNA"/>
</dbReference>
<evidence type="ECO:0000313" key="3">
    <source>
        <dbReference type="Proteomes" id="UP000699042"/>
    </source>
</evidence>
<evidence type="ECO:0000256" key="1">
    <source>
        <dbReference type="SAM" id="MobiDB-lite"/>
    </source>
</evidence>
<sequence>MGKVRTVTQRQMHTIHVHTHSSTFPLLPLASRHRSTSIPALDHGLVNCGNSKHATRSTSLPQLMSWVLTDGREPRSQAEAHTPSPGPPPPGFALLLLPRLRSQSEPLQWFDRFDARSVHHRVGPA</sequence>